<organism evidence="2 3">
    <name type="scientific">Zophobas morio</name>
    <dbReference type="NCBI Taxonomy" id="2755281"/>
    <lineage>
        <taxon>Eukaryota</taxon>
        <taxon>Metazoa</taxon>
        <taxon>Ecdysozoa</taxon>
        <taxon>Arthropoda</taxon>
        <taxon>Hexapoda</taxon>
        <taxon>Insecta</taxon>
        <taxon>Pterygota</taxon>
        <taxon>Neoptera</taxon>
        <taxon>Endopterygota</taxon>
        <taxon>Coleoptera</taxon>
        <taxon>Polyphaga</taxon>
        <taxon>Cucujiformia</taxon>
        <taxon>Tenebrionidae</taxon>
        <taxon>Zophobas</taxon>
    </lineage>
</organism>
<name>A0AA38INW5_9CUCU</name>
<gene>
    <name evidence="2" type="ORF">Zmor_010209</name>
</gene>
<evidence type="ECO:0000313" key="2">
    <source>
        <dbReference type="EMBL" id="KAJ3658474.1"/>
    </source>
</evidence>
<feature type="signal peptide" evidence="1">
    <location>
        <begin position="1"/>
        <end position="18"/>
    </location>
</feature>
<sequence>MRFRVVFVLLLILAMAFGLPRRPSQASSRKSSVTKKPYQIISTKCQEGYVRIDGKCLPIFVQKNDTPT</sequence>
<reference evidence="2" key="1">
    <citation type="journal article" date="2023" name="G3 (Bethesda)">
        <title>Whole genome assemblies of Zophobas morio and Tenebrio molitor.</title>
        <authorList>
            <person name="Kaur S."/>
            <person name="Stinson S.A."/>
            <person name="diCenzo G.C."/>
        </authorList>
    </citation>
    <scope>NUCLEOTIDE SEQUENCE</scope>
    <source>
        <strain evidence="2">QUZm001</strain>
    </source>
</reference>
<protein>
    <submittedName>
        <fullName evidence="2">Uncharacterized protein</fullName>
    </submittedName>
</protein>
<comment type="caution">
    <text evidence="2">The sequence shown here is derived from an EMBL/GenBank/DDBJ whole genome shotgun (WGS) entry which is preliminary data.</text>
</comment>
<dbReference type="Proteomes" id="UP001168821">
    <property type="component" value="Unassembled WGS sequence"/>
</dbReference>
<dbReference type="EMBL" id="JALNTZ010000003">
    <property type="protein sequence ID" value="KAJ3658474.1"/>
    <property type="molecule type" value="Genomic_DNA"/>
</dbReference>
<keyword evidence="1" id="KW-0732">Signal</keyword>
<feature type="chain" id="PRO_5041261744" evidence="1">
    <location>
        <begin position="19"/>
        <end position="68"/>
    </location>
</feature>
<dbReference type="AlphaFoldDB" id="A0AA38INW5"/>
<proteinExistence type="predicted"/>
<keyword evidence="3" id="KW-1185">Reference proteome</keyword>
<evidence type="ECO:0000256" key="1">
    <source>
        <dbReference type="SAM" id="SignalP"/>
    </source>
</evidence>
<evidence type="ECO:0000313" key="3">
    <source>
        <dbReference type="Proteomes" id="UP001168821"/>
    </source>
</evidence>
<accession>A0AA38INW5</accession>